<sequence length="381" mass="45114">MKRILLILMTMCFVQIMFAQTNSAIKPYVDFLETQHVSSKDYIFNLFENYDIVILCERDHREITQYDLILDILKDKRFQNIQNTYFEIGNSKYNDKLNDFLHDSSLTDEEVTKTALQMQRNMFPLWEKANYTYYLKGVHKINSKLTDNKKVNVFNLDFGILWEESDEEKNRQKEANIGDRDSVMAVKFIQCYKQSKTKKALLVLNFRHAFLQDMFGRKNTGRFIADEFEGKVANVYINSFVLKKSNVTDQDIPKTVVGTPQDGKWEAAFMKSDKRDVAFNFTGTPFGNDAFDMLPFPNEMKYSDVFTGFIHYNYLPDFRTVSGIENFIDDEFYKELVNRYQFYNEEIPSENELKMDFNTVTEETYREEFPDTVEEIEKFLN</sequence>
<organism evidence="1">
    <name type="scientific">bioreactor metagenome</name>
    <dbReference type="NCBI Taxonomy" id="1076179"/>
    <lineage>
        <taxon>unclassified sequences</taxon>
        <taxon>metagenomes</taxon>
        <taxon>ecological metagenomes</taxon>
    </lineage>
</organism>
<reference evidence="1" key="1">
    <citation type="submission" date="2019-08" db="EMBL/GenBank/DDBJ databases">
        <authorList>
            <person name="Kucharzyk K."/>
            <person name="Murdoch R.W."/>
            <person name="Higgins S."/>
            <person name="Loffler F."/>
        </authorList>
    </citation>
    <scope>NUCLEOTIDE SEQUENCE</scope>
</reference>
<protein>
    <submittedName>
        <fullName evidence="1">Uncharacterized protein</fullName>
    </submittedName>
</protein>
<dbReference type="AlphaFoldDB" id="A0A644XR64"/>
<comment type="caution">
    <text evidence="1">The sequence shown here is derived from an EMBL/GenBank/DDBJ whole genome shotgun (WGS) entry which is preliminary data.</text>
</comment>
<name>A0A644XR64_9ZZZZ</name>
<dbReference type="EMBL" id="VSSQ01003012">
    <property type="protein sequence ID" value="MPM18579.1"/>
    <property type="molecule type" value="Genomic_DNA"/>
</dbReference>
<accession>A0A644XR64</accession>
<proteinExistence type="predicted"/>
<evidence type="ECO:0000313" key="1">
    <source>
        <dbReference type="EMBL" id="MPM18579.1"/>
    </source>
</evidence>
<gene>
    <name evidence="1" type="ORF">SDC9_64992</name>
</gene>